<dbReference type="GO" id="GO:0005886">
    <property type="term" value="C:plasma membrane"/>
    <property type="evidence" value="ECO:0007669"/>
    <property type="project" value="UniProtKB-SubCell"/>
</dbReference>
<proteinExistence type="predicted"/>
<keyword evidence="8" id="KW-0961">Cell wall biogenesis/degradation</keyword>
<dbReference type="GO" id="GO:0008658">
    <property type="term" value="F:penicillin binding"/>
    <property type="evidence" value="ECO:0007669"/>
    <property type="project" value="InterPro"/>
</dbReference>
<comment type="caution">
    <text evidence="11">The sequence shown here is derived from an EMBL/GenBank/DDBJ whole genome shotgun (WGS) entry which is preliminary data.</text>
</comment>
<dbReference type="PANTHER" id="PTHR30627:SF2">
    <property type="entry name" value="PEPTIDOGLYCAN D,D-TRANSPEPTIDASE MRDA"/>
    <property type="match status" value="1"/>
</dbReference>
<dbReference type="Gene3D" id="3.90.1310.10">
    <property type="entry name" value="Penicillin-binding protein 2a (Domain 2)"/>
    <property type="match status" value="1"/>
</dbReference>
<evidence type="ECO:0000256" key="6">
    <source>
        <dbReference type="ARBA" id="ARBA00022984"/>
    </source>
</evidence>
<dbReference type="AlphaFoldDB" id="A0A5J4QLU8"/>
<keyword evidence="7 9" id="KW-1133">Transmembrane helix</keyword>
<dbReference type="PANTHER" id="PTHR30627">
    <property type="entry name" value="PEPTIDOGLYCAN D,D-TRANSPEPTIDASE"/>
    <property type="match status" value="1"/>
</dbReference>
<dbReference type="Pfam" id="PF03717">
    <property type="entry name" value="PBP_dimer"/>
    <property type="match status" value="1"/>
</dbReference>
<dbReference type="InterPro" id="IPR005311">
    <property type="entry name" value="PBP_dimer"/>
</dbReference>
<name>A0A5J4QLU8_9ZZZZ</name>
<evidence type="ECO:0000259" key="10">
    <source>
        <dbReference type="Pfam" id="PF03717"/>
    </source>
</evidence>
<dbReference type="GO" id="GO:0009252">
    <property type="term" value="P:peptidoglycan biosynthetic process"/>
    <property type="evidence" value="ECO:0007669"/>
    <property type="project" value="UniProtKB-KW"/>
</dbReference>
<evidence type="ECO:0000256" key="3">
    <source>
        <dbReference type="ARBA" id="ARBA00022475"/>
    </source>
</evidence>
<keyword evidence="9" id="KW-0472">Membrane</keyword>
<evidence type="ECO:0000313" key="11">
    <source>
        <dbReference type="EMBL" id="KAA6321931.1"/>
    </source>
</evidence>
<keyword evidence="5" id="KW-0133">Cell shape</keyword>
<organism evidence="11">
    <name type="scientific">termite gut metagenome</name>
    <dbReference type="NCBI Taxonomy" id="433724"/>
    <lineage>
        <taxon>unclassified sequences</taxon>
        <taxon>metagenomes</taxon>
        <taxon>organismal metagenomes</taxon>
    </lineage>
</organism>
<feature type="transmembrane region" description="Helical" evidence="9">
    <location>
        <begin position="7"/>
        <end position="28"/>
    </location>
</feature>
<dbReference type="InterPro" id="IPR050515">
    <property type="entry name" value="Beta-lactam/transpept"/>
</dbReference>
<evidence type="ECO:0000256" key="9">
    <source>
        <dbReference type="SAM" id="Phobius"/>
    </source>
</evidence>
<keyword evidence="6" id="KW-0573">Peptidoglycan synthesis</keyword>
<comment type="subcellular location">
    <subcellularLocation>
        <location evidence="2">Cell membrane</location>
    </subcellularLocation>
    <subcellularLocation>
        <location evidence="1">Membrane</location>
        <topology evidence="1">Single-pass membrane protein</topology>
    </subcellularLocation>
</comment>
<gene>
    <name evidence="11" type="ORF">EZS27_028471</name>
</gene>
<accession>A0A5J4QLU8</accession>
<dbReference type="GO" id="GO:0071972">
    <property type="term" value="F:peptidoglycan L,D-transpeptidase activity"/>
    <property type="evidence" value="ECO:0007669"/>
    <property type="project" value="TreeGrafter"/>
</dbReference>
<dbReference type="GO" id="GO:0071555">
    <property type="term" value="P:cell wall organization"/>
    <property type="evidence" value="ECO:0007669"/>
    <property type="project" value="UniProtKB-KW"/>
</dbReference>
<evidence type="ECO:0000256" key="7">
    <source>
        <dbReference type="ARBA" id="ARBA00022989"/>
    </source>
</evidence>
<feature type="domain" description="Penicillin-binding protein dimerisation" evidence="10">
    <location>
        <begin position="51"/>
        <end position="137"/>
    </location>
</feature>
<reference evidence="11" key="1">
    <citation type="submission" date="2019-03" db="EMBL/GenBank/DDBJ databases">
        <title>Single cell metagenomics reveals metabolic interactions within the superorganism composed of flagellate Streblomastix strix and complex community of Bacteroidetes bacteria on its surface.</title>
        <authorList>
            <person name="Treitli S.C."/>
            <person name="Kolisko M."/>
            <person name="Husnik F."/>
            <person name="Keeling P."/>
            <person name="Hampl V."/>
        </authorList>
    </citation>
    <scope>NUCLEOTIDE SEQUENCE</scope>
    <source>
        <strain evidence="11">STM</strain>
    </source>
</reference>
<evidence type="ECO:0000256" key="8">
    <source>
        <dbReference type="ARBA" id="ARBA00023316"/>
    </source>
</evidence>
<dbReference type="GO" id="GO:0008360">
    <property type="term" value="P:regulation of cell shape"/>
    <property type="evidence" value="ECO:0007669"/>
    <property type="project" value="UniProtKB-KW"/>
</dbReference>
<sequence>MRKDYSLRRYVIGGVTIGVVIVFLFRLWDLQFMSDEYKAHADSNAFLNKIQYPSRGAMYDRNGKLLVFNQPSYDITVILREIEDLDTLDLCRTLNITSAYFLKRIEDIKDKRLNPGYSQYTHQTFMTQLSVEECGVFQE</sequence>
<dbReference type="EMBL" id="SNRY01003175">
    <property type="protein sequence ID" value="KAA6321931.1"/>
    <property type="molecule type" value="Genomic_DNA"/>
</dbReference>
<keyword evidence="3" id="KW-1003">Cell membrane</keyword>
<evidence type="ECO:0000256" key="1">
    <source>
        <dbReference type="ARBA" id="ARBA00004167"/>
    </source>
</evidence>
<feature type="non-terminal residue" evidence="11">
    <location>
        <position position="139"/>
    </location>
</feature>
<dbReference type="InterPro" id="IPR036138">
    <property type="entry name" value="PBP_dimer_sf"/>
</dbReference>
<protein>
    <recommendedName>
        <fullName evidence="10">Penicillin-binding protein dimerisation domain-containing protein</fullName>
    </recommendedName>
</protein>
<dbReference type="SUPFAM" id="SSF56519">
    <property type="entry name" value="Penicillin binding protein dimerisation domain"/>
    <property type="match status" value="1"/>
</dbReference>
<evidence type="ECO:0000256" key="2">
    <source>
        <dbReference type="ARBA" id="ARBA00004236"/>
    </source>
</evidence>
<evidence type="ECO:0000256" key="5">
    <source>
        <dbReference type="ARBA" id="ARBA00022960"/>
    </source>
</evidence>
<evidence type="ECO:0000256" key="4">
    <source>
        <dbReference type="ARBA" id="ARBA00022692"/>
    </source>
</evidence>
<keyword evidence="4 9" id="KW-0812">Transmembrane</keyword>